<keyword evidence="2" id="KW-1133">Transmembrane helix</keyword>
<feature type="transmembrane region" description="Helical" evidence="2">
    <location>
        <begin position="12"/>
        <end position="28"/>
    </location>
</feature>
<dbReference type="STRING" id="104663.SAMN04488121_109106"/>
<dbReference type="Pfam" id="PF02470">
    <property type="entry name" value="MlaD"/>
    <property type="match status" value="1"/>
</dbReference>
<dbReference type="InterPro" id="IPR052336">
    <property type="entry name" value="MlaD_Phospholipid_Transporter"/>
</dbReference>
<dbReference type="PANTHER" id="PTHR33371">
    <property type="entry name" value="INTERMEMBRANE PHOSPHOLIPID TRANSPORT SYSTEM BINDING PROTEIN MLAD-RELATED"/>
    <property type="match status" value="1"/>
</dbReference>
<proteinExistence type="predicted"/>
<dbReference type="OrthoDB" id="9769132at2"/>
<organism evidence="4 5">
    <name type="scientific">Chitinophaga filiformis</name>
    <name type="common">Myxococcus filiformis</name>
    <name type="synonym">Flexibacter filiformis</name>
    <dbReference type="NCBI Taxonomy" id="104663"/>
    <lineage>
        <taxon>Bacteria</taxon>
        <taxon>Pseudomonadati</taxon>
        <taxon>Bacteroidota</taxon>
        <taxon>Chitinophagia</taxon>
        <taxon>Chitinophagales</taxon>
        <taxon>Chitinophagaceae</taxon>
        <taxon>Chitinophaga</taxon>
    </lineage>
</organism>
<dbReference type="AlphaFoldDB" id="A0A1G8A3I1"/>
<feature type="coiled-coil region" evidence="1">
    <location>
        <begin position="251"/>
        <end position="305"/>
    </location>
</feature>
<reference evidence="4 5" key="1">
    <citation type="submission" date="2016-10" db="EMBL/GenBank/DDBJ databases">
        <authorList>
            <person name="de Groot N.N."/>
        </authorList>
    </citation>
    <scope>NUCLEOTIDE SEQUENCE [LARGE SCALE GENOMIC DNA]</scope>
    <source>
        <strain evidence="4 5">DSM 527</strain>
    </source>
</reference>
<dbReference type="Proteomes" id="UP000199045">
    <property type="component" value="Unassembled WGS sequence"/>
</dbReference>
<name>A0A1G8A3I1_CHIFI</name>
<keyword evidence="1" id="KW-0175">Coiled coil</keyword>
<feature type="domain" description="Mce/MlaD" evidence="3">
    <location>
        <begin position="37"/>
        <end position="114"/>
    </location>
</feature>
<keyword evidence="2" id="KW-0812">Transmembrane</keyword>
<dbReference type="InterPro" id="IPR003399">
    <property type="entry name" value="Mce/MlaD"/>
</dbReference>
<dbReference type="RefSeq" id="WP_089836862.1">
    <property type="nucleotide sequence ID" value="NZ_FNBN01000009.1"/>
</dbReference>
<protein>
    <submittedName>
        <fullName evidence="4">Phospholipid/cholesterol/gamma-HCH transport system substrate-binding protein</fullName>
    </submittedName>
</protein>
<sequence length="332" mass="35898">MFKVSNETKVGVLAAVSIAMLILGFNLLKGKSLFSKTKKIYAVYSQVNGLQPSNPVQVNGLVVGNVSNLEIMDKNAGRILVELRITKKVDIPQNSVARIASDLLGTKSVQIDFGNANAYLEDGDTIYAAVDGSITDALKEQLSPLVKKLEGTLGTVDSVLLTVNSIFDPATKGNLREAVAHLNTTMNNFTRTSASLNSMLDPQHGNVKATFDNLEALTANLKNNNDKINAILGNAEKTTAALANGQLDKTLLDLQQMVTRLNETIAKLNSTDGSIGLMLNDKKVYNNLQASLNSLNKLLEDLRVNPKRYVHFSLFGKKSKVQPIPSDTAKTL</sequence>
<accession>A0A1G8A3I1</accession>
<keyword evidence="2" id="KW-0472">Membrane</keyword>
<gene>
    <name evidence="4" type="ORF">SAMN04488121_109106</name>
</gene>
<evidence type="ECO:0000259" key="3">
    <source>
        <dbReference type="Pfam" id="PF02470"/>
    </source>
</evidence>
<evidence type="ECO:0000313" key="4">
    <source>
        <dbReference type="EMBL" id="SDH15478.1"/>
    </source>
</evidence>
<dbReference type="PANTHER" id="PTHR33371:SF4">
    <property type="entry name" value="INTERMEMBRANE PHOSPHOLIPID TRANSPORT SYSTEM BINDING PROTEIN MLAD"/>
    <property type="match status" value="1"/>
</dbReference>
<evidence type="ECO:0000256" key="1">
    <source>
        <dbReference type="SAM" id="Coils"/>
    </source>
</evidence>
<evidence type="ECO:0000313" key="5">
    <source>
        <dbReference type="Proteomes" id="UP000199045"/>
    </source>
</evidence>
<evidence type="ECO:0000256" key="2">
    <source>
        <dbReference type="SAM" id="Phobius"/>
    </source>
</evidence>
<dbReference type="EMBL" id="FNBN01000009">
    <property type="protein sequence ID" value="SDH15478.1"/>
    <property type="molecule type" value="Genomic_DNA"/>
</dbReference>